<name>A0A8K0VX90_9PLEO</name>
<feature type="transmembrane region" description="Helical" evidence="1">
    <location>
        <begin position="962"/>
        <end position="985"/>
    </location>
</feature>
<evidence type="ECO:0000256" key="1">
    <source>
        <dbReference type="SAM" id="Phobius"/>
    </source>
</evidence>
<keyword evidence="1" id="KW-1133">Transmembrane helix</keyword>
<organism evidence="2 3">
    <name type="scientific">Paraphoma chrysanthemicola</name>
    <dbReference type="NCBI Taxonomy" id="798071"/>
    <lineage>
        <taxon>Eukaryota</taxon>
        <taxon>Fungi</taxon>
        <taxon>Dikarya</taxon>
        <taxon>Ascomycota</taxon>
        <taxon>Pezizomycotina</taxon>
        <taxon>Dothideomycetes</taxon>
        <taxon>Pleosporomycetidae</taxon>
        <taxon>Pleosporales</taxon>
        <taxon>Pleosporineae</taxon>
        <taxon>Phaeosphaeriaceae</taxon>
        <taxon>Paraphoma</taxon>
    </lineage>
</organism>
<dbReference type="EMBL" id="JAGMVJ010000013">
    <property type="protein sequence ID" value="KAH7083870.1"/>
    <property type="molecule type" value="Genomic_DNA"/>
</dbReference>
<keyword evidence="1" id="KW-0472">Membrane</keyword>
<comment type="caution">
    <text evidence="2">The sequence shown here is derived from an EMBL/GenBank/DDBJ whole genome shotgun (WGS) entry which is preliminary data.</text>
</comment>
<proteinExistence type="predicted"/>
<dbReference type="AlphaFoldDB" id="A0A8K0VX90"/>
<sequence length="1026" mass="114688">MSYSSYHRGSSIDGTKASQEADTVSIADSGFGSGVTSDASLISSDSSNANSRAVTRAIPIVGTRLKIFKKEGDPASLRHYNAVRLIIEAEIFRRIDAIDHARTNMIVVRAFVIGEDEARATLRLTVLCAQDLEDAVRQVFALELVQVMLHLSQYSRPLDYYIMLDPPEHTHALLDVDLCSRDTYTTTYGTYCGMPTILRKNGRIRKVTLGGVIKATYGDGSAQMFGMIPDHAIRDIQTAKTCVDDPKPSAHTAKEEAFDLGSWLPHNVALGRPISTESLPGTMAQRAKPGYDWCLLDMKSPLPNLAVHPESAHGGFASHEILMAQIPVFEEGTSDPMLLLGASGGTRRGTISSTMGRIWLAHSASFVDTYLLELNEGTIQAGDSGGWVVHSAANHFFGHVVATDAFGDARLASTSTRTSENINAIASKEEMHKILNFTKREIRPVSKQVPLWDPKHVDLLNQQEVECNFLQAFFPPSGDATVDFELEAIQQLCAVTSATSEPDNGFRAYLDYQVKYTNTDTYRQVYSQSMTVAQLRQNLSQIDASPPLSHQANQQRYSEAEVDADRQLIYIDRLDRDIIHVLLKAVRHSHFDALANAIRKHVRRQTGLTVTFATQSIPHFQLELHVPYLTLRRSCDENIKITTTQQQHRIDIEFPPQPSIKSSFISYTITEAHHTVVISGTCDSHWVGFAFSDSSIVRSSEKDEEYAHGVREESVETVEEELEHTDGDVFQTPNCITMGRSETIWDPRLYFLMVCANRMGLVCNEYERMVSTIEKDLTRIISEVYIPIPTGSRRLKIKEFLEFLMALRRVLLVAKDNLSSVTNALESFWEQNGEVSYFSDMNDKLGFAQRSQLQRTGKAFKKFARKLDLLEGMIKDLNTSCMLQMEVENNEIARHNHALNLERMALHRRPVPYTCHSLEDAKHTTSAIKVNTSMVIIITPIFLVLQYFSTERPIFSFSRNSTSFLIAVLILMVSLPLLVQILYFIEIYGGKVVSAVLKLLGRPAPTKCTTDDNFDNTSSGVGSIDC</sequence>
<keyword evidence="1" id="KW-0812">Transmembrane</keyword>
<evidence type="ECO:0000313" key="3">
    <source>
        <dbReference type="Proteomes" id="UP000813461"/>
    </source>
</evidence>
<feature type="transmembrane region" description="Helical" evidence="1">
    <location>
        <begin position="932"/>
        <end position="950"/>
    </location>
</feature>
<protein>
    <submittedName>
        <fullName evidence="2">Uncharacterized protein</fullName>
    </submittedName>
</protein>
<reference evidence="2" key="1">
    <citation type="journal article" date="2021" name="Nat. Commun.">
        <title>Genetic determinants of endophytism in the Arabidopsis root mycobiome.</title>
        <authorList>
            <person name="Mesny F."/>
            <person name="Miyauchi S."/>
            <person name="Thiergart T."/>
            <person name="Pickel B."/>
            <person name="Atanasova L."/>
            <person name="Karlsson M."/>
            <person name="Huettel B."/>
            <person name="Barry K.W."/>
            <person name="Haridas S."/>
            <person name="Chen C."/>
            <person name="Bauer D."/>
            <person name="Andreopoulos W."/>
            <person name="Pangilinan J."/>
            <person name="LaButti K."/>
            <person name="Riley R."/>
            <person name="Lipzen A."/>
            <person name="Clum A."/>
            <person name="Drula E."/>
            <person name="Henrissat B."/>
            <person name="Kohler A."/>
            <person name="Grigoriev I.V."/>
            <person name="Martin F.M."/>
            <person name="Hacquard S."/>
        </authorList>
    </citation>
    <scope>NUCLEOTIDE SEQUENCE</scope>
    <source>
        <strain evidence="2">MPI-SDFR-AT-0120</strain>
    </source>
</reference>
<dbReference type="OrthoDB" id="5865767at2759"/>
<accession>A0A8K0VX90</accession>
<gene>
    <name evidence="2" type="ORF">FB567DRAFT_604960</name>
</gene>
<dbReference type="Proteomes" id="UP000813461">
    <property type="component" value="Unassembled WGS sequence"/>
</dbReference>
<keyword evidence="3" id="KW-1185">Reference proteome</keyword>
<evidence type="ECO:0000313" key="2">
    <source>
        <dbReference type="EMBL" id="KAH7083870.1"/>
    </source>
</evidence>